<feature type="domain" description="HPt" evidence="1">
    <location>
        <begin position="44"/>
        <end position="107"/>
    </location>
</feature>
<reference evidence="3" key="1">
    <citation type="submission" date="2016-02" db="EMBL/GenBank/DDBJ databases">
        <authorList>
            <person name="Holder M.E."/>
            <person name="Ajami N.J."/>
            <person name="Petrosino J.F."/>
        </authorList>
    </citation>
    <scope>NUCLEOTIDE SEQUENCE [LARGE SCALE GENOMIC DNA]</scope>
    <source>
        <strain evidence="3">CCUG 45958</strain>
    </source>
</reference>
<evidence type="ECO:0000259" key="1">
    <source>
        <dbReference type="Pfam" id="PF01627"/>
    </source>
</evidence>
<organism evidence="2 3">
    <name type="scientific">Desulfovibrio fairfieldensis</name>
    <dbReference type="NCBI Taxonomy" id="44742"/>
    <lineage>
        <taxon>Bacteria</taxon>
        <taxon>Pseudomonadati</taxon>
        <taxon>Thermodesulfobacteriota</taxon>
        <taxon>Desulfovibrionia</taxon>
        <taxon>Desulfovibrionales</taxon>
        <taxon>Desulfovibrionaceae</taxon>
        <taxon>Desulfovibrio</taxon>
    </lineage>
</organism>
<name>A0A120KMM5_9BACT</name>
<evidence type="ECO:0000313" key="2">
    <source>
        <dbReference type="EMBL" id="AMD91610.1"/>
    </source>
</evidence>
<sequence>MDQDRKTRLEEGGINLSGALERFMGNEPMLERYLGKFLTEKSYAQLLEAVAADDREAACIAAHSLKSVCGTLGCESMQKLVLRQEQCIRTGNWDEAVTMMPEITSSYNGICAALRA</sequence>
<keyword evidence="2" id="KW-0418">Kinase</keyword>
<keyword evidence="3" id="KW-1185">Reference proteome</keyword>
<dbReference type="RefSeq" id="WP_062254892.1">
    <property type="nucleotide sequence ID" value="NZ_CP014229.1"/>
</dbReference>
<accession>A0A120KMM5</accession>
<dbReference type="GO" id="GO:0000160">
    <property type="term" value="P:phosphorelay signal transduction system"/>
    <property type="evidence" value="ECO:0007669"/>
    <property type="project" value="InterPro"/>
</dbReference>
<dbReference type="KEGG" id="dfi:AXF13_12380"/>
<dbReference type="EMBL" id="CP014229">
    <property type="protein sequence ID" value="AMD91610.1"/>
    <property type="molecule type" value="Genomic_DNA"/>
</dbReference>
<protein>
    <submittedName>
        <fullName evidence="2">Histidine kinase</fullName>
    </submittedName>
</protein>
<gene>
    <name evidence="2" type="ORF">AXF13_12380</name>
</gene>
<dbReference type="InterPro" id="IPR036641">
    <property type="entry name" value="HPT_dom_sf"/>
</dbReference>
<dbReference type="GO" id="GO:0004672">
    <property type="term" value="F:protein kinase activity"/>
    <property type="evidence" value="ECO:0007669"/>
    <property type="project" value="UniProtKB-ARBA"/>
</dbReference>
<dbReference type="AlphaFoldDB" id="A0A120KMM5"/>
<dbReference type="Pfam" id="PF01627">
    <property type="entry name" value="Hpt"/>
    <property type="match status" value="1"/>
</dbReference>
<dbReference type="Gene3D" id="1.20.120.160">
    <property type="entry name" value="HPT domain"/>
    <property type="match status" value="1"/>
</dbReference>
<dbReference type="Proteomes" id="UP000069241">
    <property type="component" value="Chromosome"/>
</dbReference>
<dbReference type="SUPFAM" id="SSF47226">
    <property type="entry name" value="Histidine-containing phosphotransfer domain, HPT domain"/>
    <property type="match status" value="1"/>
</dbReference>
<keyword evidence="2" id="KW-0808">Transferase</keyword>
<dbReference type="InterPro" id="IPR008207">
    <property type="entry name" value="Sig_transdc_His_kin_Hpt_dom"/>
</dbReference>
<evidence type="ECO:0000313" key="3">
    <source>
        <dbReference type="Proteomes" id="UP000069241"/>
    </source>
</evidence>
<proteinExistence type="predicted"/>
<dbReference type="STRING" id="44742.AXF13_12380"/>